<keyword evidence="9" id="KW-0804">Transcription</keyword>
<evidence type="ECO:0000256" key="10">
    <source>
        <dbReference type="ARBA" id="ARBA00023242"/>
    </source>
</evidence>
<keyword evidence="6" id="KW-0862">Zinc</keyword>
<dbReference type="OrthoDB" id="427030at2759"/>
<comment type="subcellular location">
    <subcellularLocation>
        <location evidence="1">Nucleus</location>
    </subcellularLocation>
</comment>
<dbReference type="FunFam" id="3.30.160.60:FF:001732">
    <property type="entry name" value="Zgc:162936"/>
    <property type="match status" value="1"/>
</dbReference>
<protein>
    <submittedName>
        <fullName evidence="15">KRAB</fullName>
    </submittedName>
</protein>
<feature type="domain" description="C2H2-type" evidence="14">
    <location>
        <begin position="148"/>
        <end position="175"/>
    </location>
</feature>
<dbReference type="AlphaFoldDB" id="A0A812BNY7"/>
<dbReference type="GO" id="GO:0005694">
    <property type="term" value="C:chromosome"/>
    <property type="evidence" value="ECO:0007669"/>
    <property type="project" value="UniProtKB-ARBA"/>
</dbReference>
<evidence type="ECO:0000256" key="7">
    <source>
        <dbReference type="ARBA" id="ARBA00023015"/>
    </source>
</evidence>
<name>A0A812BNY7_ACAPH</name>
<sequence>MEDSISQGITAANPYFCNICLRGFSESAELEAHAREHEAEEAMNNYSNTPNVNSPNVSQESIKLALPTGIVNPSLVNAIVASNTSDQNIVTSCVDPNVVAPIVIVNNVVNSEVVTPTSPYTCNVCQRGFSQRSHLETHSRIHSGERPFECNQCGAAFSRRGNLVRHRLSHGGERKHKCNVCGRKFSQKSHLQVHTRVHTGERPYKCDRCGYAFSRNGNLVRHKRANKGGKRKYSCIAPSLLEQQEQDLGVTQPQQVALVPVTQPQGEVQVQVQPQLIGIAEVQAGVGDSVAKTANPKEVNPQGEPETNKNDQTPVVATATNIVQLGSVPYQIMATVPSQLATVQPIASLQQMPNVPHQLVTVPQHISIHHLTASTLGISFSLIFFLNFSLIFFLNFSLNFFLNFSLNFLFEFLFLFFCSFFFILFFFFFFHLFFHFHLFSFLLFLSFSSLFKFYFSSISFFFFLILFFINFKSGDSSLLFLFFLSLSSLQCVCNYCLVKLPNHTSC</sequence>
<evidence type="ECO:0000256" key="13">
    <source>
        <dbReference type="SAM" id="Phobius"/>
    </source>
</evidence>
<dbReference type="FunFam" id="3.30.160.60:FF:001498">
    <property type="entry name" value="Zinc finger protein 404"/>
    <property type="match status" value="1"/>
</dbReference>
<feature type="transmembrane region" description="Helical" evidence="13">
    <location>
        <begin position="376"/>
        <end position="396"/>
    </location>
</feature>
<evidence type="ECO:0000256" key="11">
    <source>
        <dbReference type="PROSITE-ProRule" id="PRU00042"/>
    </source>
</evidence>
<keyword evidence="4" id="KW-0677">Repeat</keyword>
<keyword evidence="5 11" id="KW-0863">Zinc-finger</keyword>
<dbReference type="Proteomes" id="UP000597762">
    <property type="component" value="Unassembled WGS sequence"/>
</dbReference>
<dbReference type="SMART" id="SM00355">
    <property type="entry name" value="ZnF_C2H2"/>
    <property type="match status" value="5"/>
</dbReference>
<evidence type="ECO:0000256" key="4">
    <source>
        <dbReference type="ARBA" id="ARBA00022737"/>
    </source>
</evidence>
<keyword evidence="13" id="KW-0472">Membrane</keyword>
<comment type="caution">
    <text evidence="15">The sequence shown here is derived from an EMBL/GenBank/DDBJ whole genome shotgun (WGS) entry which is preliminary data.</text>
</comment>
<feature type="region of interest" description="Disordered" evidence="12">
    <location>
        <begin position="292"/>
        <end position="311"/>
    </location>
</feature>
<gene>
    <name evidence="15" type="ORF">SPHA_24104</name>
</gene>
<keyword evidence="13" id="KW-0812">Transmembrane</keyword>
<dbReference type="InterPro" id="IPR050826">
    <property type="entry name" value="Krueppel_C2H2_ZnFinger"/>
</dbReference>
<evidence type="ECO:0000313" key="16">
    <source>
        <dbReference type="Proteomes" id="UP000597762"/>
    </source>
</evidence>
<dbReference type="GO" id="GO:0045892">
    <property type="term" value="P:negative regulation of DNA-templated transcription"/>
    <property type="evidence" value="ECO:0007669"/>
    <property type="project" value="UniProtKB-ARBA"/>
</dbReference>
<organism evidence="15 16">
    <name type="scientific">Acanthosepion pharaonis</name>
    <name type="common">Pharaoh cuttlefish</name>
    <name type="synonym">Sepia pharaonis</name>
    <dbReference type="NCBI Taxonomy" id="158019"/>
    <lineage>
        <taxon>Eukaryota</taxon>
        <taxon>Metazoa</taxon>
        <taxon>Spiralia</taxon>
        <taxon>Lophotrochozoa</taxon>
        <taxon>Mollusca</taxon>
        <taxon>Cephalopoda</taxon>
        <taxon>Coleoidea</taxon>
        <taxon>Decapodiformes</taxon>
        <taxon>Sepiida</taxon>
        <taxon>Sepiina</taxon>
        <taxon>Sepiidae</taxon>
        <taxon>Acanthosepion</taxon>
    </lineage>
</organism>
<dbReference type="FunFam" id="3.30.160.60:FF:002239">
    <property type="entry name" value="Zinc finger protein 226"/>
    <property type="match status" value="1"/>
</dbReference>
<evidence type="ECO:0000256" key="12">
    <source>
        <dbReference type="SAM" id="MobiDB-lite"/>
    </source>
</evidence>
<feature type="domain" description="C2H2-type" evidence="14">
    <location>
        <begin position="204"/>
        <end position="231"/>
    </location>
</feature>
<feature type="domain" description="C2H2-type" evidence="14">
    <location>
        <begin position="176"/>
        <end position="203"/>
    </location>
</feature>
<proteinExistence type="inferred from homology"/>
<evidence type="ECO:0000256" key="3">
    <source>
        <dbReference type="ARBA" id="ARBA00022723"/>
    </source>
</evidence>
<dbReference type="GO" id="GO:0008270">
    <property type="term" value="F:zinc ion binding"/>
    <property type="evidence" value="ECO:0007669"/>
    <property type="project" value="UniProtKB-KW"/>
</dbReference>
<evidence type="ECO:0000256" key="5">
    <source>
        <dbReference type="ARBA" id="ARBA00022771"/>
    </source>
</evidence>
<feature type="domain" description="C2H2-type" evidence="14">
    <location>
        <begin position="120"/>
        <end position="147"/>
    </location>
</feature>
<accession>A0A812BNY7</accession>
<dbReference type="Pfam" id="PF00096">
    <property type="entry name" value="zf-C2H2"/>
    <property type="match status" value="4"/>
</dbReference>
<dbReference type="GO" id="GO:0005634">
    <property type="term" value="C:nucleus"/>
    <property type="evidence" value="ECO:0007669"/>
    <property type="project" value="UniProtKB-SubCell"/>
</dbReference>
<dbReference type="GO" id="GO:0045893">
    <property type="term" value="P:positive regulation of DNA-templated transcription"/>
    <property type="evidence" value="ECO:0007669"/>
    <property type="project" value="UniProtKB-ARBA"/>
</dbReference>
<dbReference type="GO" id="GO:0043565">
    <property type="term" value="F:sequence-specific DNA binding"/>
    <property type="evidence" value="ECO:0007669"/>
    <property type="project" value="UniProtKB-ARBA"/>
</dbReference>
<feature type="transmembrane region" description="Helical" evidence="13">
    <location>
        <begin position="478"/>
        <end position="500"/>
    </location>
</feature>
<evidence type="ECO:0000259" key="14">
    <source>
        <dbReference type="PROSITE" id="PS50157"/>
    </source>
</evidence>
<keyword evidence="16" id="KW-1185">Reference proteome</keyword>
<keyword evidence="10" id="KW-0539">Nucleus</keyword>
<dbReference type="PANTHER" id="PTHR24377">
    <property type="entry name" value="IP01015P-RELATED"/>
    <property type="match status" value="1"/>
</dbReference>
<comment type="similarity">
    <text evidence="2">Belongs to the krueppel C2H2-type zinc-finger protein family.</text>
</comment>
<dbReference type="FunFam" id="3.30.160.60:FF:000185">
    <property type="entry name" value="zinc finger protein 319"/>
    <property type="match status" value="1"/>
</dbReference>
<reference evidence="15" key="1">
    <citation type="submission" date="2021-01" db="EMBL/GenBank/DDBJ databases">
        <authorList>
            <person name="Li R."/>
            <person name="Bekaert M."/>
        </authorList>
    </citation>
    <scope>NUCLEOTIDE SEQUENCE</scope>
    <source>
        <strain evidence="15">Farmed</strain>
    </source>
</reference>
<keyword evidence="3" id="KW-0479">Metal-binding</keyword>
<evidence type="ECO:0000256" key="8">
    <source>
        <dbReference type="ARBA" id="ARBA00023125"/>
    </source>
</evidence>
<keyword evidence="13" id="KW-1133">Transmembrane helix</keyword>
<evidence type="ECO:0000256" key="6">
    <source>
        <dbReference type="ARBA" id="ARBA00022833"/>
    </source>
</evidence>
<feature type="domain" description="C2H2-type" evidence="14">
    <location>
        <begin position="15"/>
        <end position="42"/>
    </location>
</feature>
<evidence type="ECO:0000256" key="2">
    <source>
        <dbReference type="ARBA" id="ARBA00006991"/>
    </source>
</evidence>
<dbReference type="Gene3D" id="3.30.160.60">
    <property type="entry name" value="Classic Zinc Finger"/>
    <property type="match status" value="5"/>
</dbReference>
<keyword evidence="8" id="KW-0238">DNA-binding</keyword>
<feature type="transmembrane region" description="Helical" evidence="13">
    <location>
        <begin position="453"/>
        <end position="471"/>
    </location>
</feature>
<feature type="transmembrane region" description="Helical" evidence="13">
    <location>
        <begin position="408"/>
        <end position="433"/>
    </location>
</feature>
<evidence type="ECO:0000256" key="9">
    <source>
        <dbReference type="ARBA" id="ARBA00023163"/>
    </source>
</evidence>
<evidence type="ECO:0000313" key="15">
    <source>
        <dbReference type="EMBL" id="CAE1243979.1"/>
    </source>
</evidence>
<dbReference type="PROSITE" id="PS00028">
    <property type="entry name" value="ZINC_FINGER_C2H2_1"/>
    <property type="match status" value="4"/>
</dbReference>
<dbReference type="SUPFAM" id="SSF57667">
    <property type="entry name" value="beta-beta-alpha zinc fingers"/>
    <property type="match status" value="3"/>
</dbReference>
<dbReference type="PROSITE" id="PS50157">
    <property type="entry name" value="ZINC_FINGER_C2H2_2"/>
    <property type="match status" value="5"/>
</dbReference>
<dbReference type="InterPro" id="IPR036236">
    <property type="entry name" value="Znf_C2H2_sf"/>
</dbReference>
<keyword evidence="7" id="KW-0805">Transcription regulation</keyword>
<evidence type="ECO:0000256" key="1">
    <source>
        <dbReference type="ARBA" id="ARBA00004123"/>
    </source>
</evidence>
<dbReference type="InterPro" id="IPR013087">
    <property type="entry name" value="Znf_C2H2_type"/>
</dbReference>
<dbReference type="EMBL" id="CAHIKZ030000894">
    <property type="protein sequence ID" value="CAE1243979.1"/>
    <property type="molecule type" value="Genomic_DNA"/>
</dbReference>